<dbReference type="InterPro" id="IPR001128">
    <property type="entry name" value="Cyt_P450"/>
</dbReference>
<dbReference type="AlphaFoldDB" id="A0AAN7VAG2"/>
<dbReference type="PROSITE" id="PS00086">
    <property type="entry name" value="CYTOCHROME_P450"/>
    <property type="match status" value="1"/>
</dbReference>
<feature type="transmembrane region" description="Helical" evidence="15">
    <location>
        <begin position="12"/>
        <end position="33"/>
    </location>
</feature>
<dbReference type="SUPFAM" id="SSF48264">
    <property type="entry name" value="Cytochrome P450"/>
    <property type="match status" value="1"/>
</dbReference>
<evidence type="ECO:0000256" key="2">
    <source>
        <dbReference type="ARBA" id="ARBA00004174"/>
    </source>
</evidence>
<evidence type="ECO:0000256" key="5">
    <source>
        <dbReference type="ARBA" id="ARBA00022617"/>
    </source>
</evidence>
<proteinExistence type="inferred from homology"/>
<evidence type="ECO:0000256" key="12">
    <source>
        <dbReference type="ARBA" id="ARBA00023136"/>
    </source>
</evidence>
<dbReference type="Pfam" id="PF00067">
    <property type="entry name" value="p450"/>
    <property type="match status" value="1"/>
</dbReference>
<dbReference type="GO" id="GO:0004497">
    <property type="term" value="F:monooxygenase activity"/>
    <property type="evidence" value="ECO:0007669"/>
    <property type="project" value="UniProtKB-KW"/>
</dbReference>
<name>A0AAN7VAG2_9COLE</name>
<evidence type="ECO:0000256" key="7">
    <source>
        <dbReference type="ARBA" id="ARBA00022824"/>
    </source>
</evidence>
<sequence length="506" mass="59148">MSPKHTFIEFEMWLLIPSILLICFFVKLFCNVLQTYTYWSDRGVPHLNLLRCFKNCTISLFRITPSADFFKDMYDEHKDKRYVGFYEYFQPILLIKDPELIKDITLKDFHSFEDHHNFVPSADLHSIWSKNLYSMSTQQGWNEMRAILTPFFTSSKLRAMFPSMKECCDNFLKSLHSNEGTKVVEIKNLISRYTVDVIAKIGYGVTCNSFENENNEFLKMSESLMNYTGLEGLTYLTYLTFPTVMKKLNIQPSRVRASVFFRKLFLDVARMRDTNGTNLVSLLIKNGFLSGKSYSKLSLVEDDFVGHLLFLLIAAVETTAHVLAYIFYELAENPKVQQKLYEELRRVLKENNGSIDYQGITSMKYLDNVVSECLRMHPVQAAHDRKCTKPYIIKAKLPGESDIHLKEGDWIWMPPEGVQKDPKYYIEPEKFDPDRFSAENKHTINPFTFLTFGVGPRNCIGQRFALMEMKLIVAEVLQRYQLESCNFPNVERYHDSKIWIRFISRS</sequence>
<feature type="binding site" description="axial binding residue" evidence="13">
    <location>
        <position position="459"/>
    </location>
    <ligand>
        <name>heme</name>
        <dbReference type="ChEBI" id="CHEBI:30413"/>
    </ligand>
    <ligandPart>
        <name>Fe</name>
        <dbReference type="ChEBI" id="CHEBI:18248"/>
    </ligandPart>
</feature>
<dbReference type="GO" id="GO:0016705">
    <property type="term" value="F:oxidoreductase activity, acting on paired donors, with incorporation or reduction of molecular oxygen"/>
    <property type="evidence" value="ECO:0007669"/>
    <property type="project" value="InterPro"/>
</dbReference>
<dbReference type="Gene3D" id="1.10.630.10">
    <property type="entry name" value="Cytochrome P450"/>
    <property type="match status" value="1"/>
</dbReference>
<keyword evidence="9 14" id="KW-0560">Oxidoreductase</keyword>
<dbReference type="PANTHER" id="PTHR24292:SF54">
    <property type="entry name" value="CYP9F3-RELATED"/>
    <property type="match status" value="1"/>
</dbReference>
<evidence type="ECO:0000313" key="16">
    <source>
        <dbReference type="EMBL" id="KAK5644022.1"/>
    </source>
</evidence>
<evidence type="ECO:0000256" key="11">
    <source>
        <dbReference type="ARBA" id="ARBA00023033"/>
    </source>
</evidence>
<evidence type="ECO:0000256" key="13">
    <source>
        <dbReference type="PIRSR" id="PIRSR602401-1"/>
    </source>
</evidence>
<comment type="caution">
    <text evidence="16">The sequence shown here is derived from an EMBL/GenBank/DDBJ whole genome shotgun (WGS) entry which is preliminary data.</text>
</comment>
<comment type="subcellular location">
    <subcellularLocation>
        <location evidence="3">Endoplasmic reticulum membrane</location>
        <topology evidence="3">Peripheral membrane protein</topology>
    </subcellularLocation>
    <subcellularLocation>
        <location evidence="2">Microsome membrane</location>
        <topology evidence="2">Peripheral membrane protein</topology>
    </subcellularLocation>
</comment>
<dbReference type="PANTHER" id="PTHR24292">
    <property type="entry name" value="CYTOCHROME P450"/>
    <property type="match status" value="1"/>
</dbReference>
<evidence type="ECO:0000256" key="6">
    <source>
        <dbReference type="ARBA" id="ARBA00022723"/>
    </source>
</evidence>
<comment type="cofactor">
    <cofactor evidence="1 13">
        <name>heme</name>
        <dbReference type="ChEBI" id="CHEBI:30413"/>
    </cofactor>
</comment>
<organism evidence="16 17">
    <name type="scientific">Pyrocoelia pectoralis</name>
    <dbReference type="NCBI Taxonomy" id="417401"/>
    <lineage>
        <taxon>Eukaryota</taxon>
        <taxon>Metazoa</taxon>
        <taxon>Ecdysozoa</taxon>
        <taxon>Arthropoda</taxon>
        <taxon>Hexapoda</taxon>
        <taxon>Insecta</taxon>
        <taxon>Pterygota</taxon>
        <taxon>Neoptera</taxon>
        <taxon>Endopterygota</taxon>
        <taxon>Coleoptera</taxon>
        <taxon>Polyphaga</taxon>
        <taxon>Elateriformia</taxon>
        <taxon>Elateroidea</taxon>
        <taxon>Lampyridae</taxon>
        <taxon>Lampyrinae</taxon>
        <taxon>Pyrocoelia</taxon>
    </lineage>
</organism>
<evidence type="ECO:0000256" key="8">
    <source>
        <dbReference type="ARBA" id="ARBA00022848"/>
    </source>
</evidence>
<dbReference type="EMBL" id="JAVRBK010000005">
    <property type="protein sequence ID" value="KAK5644022.1"/>
    <property type="molecule type" value="Genomic_DNA"/>
</dbReference>
<keyword evidence="11 14" id="KW-0503">Monooxygenase</keyword>
<dbReference type="InterPro" id="IPR036396">
    <property type="entry name" value="Cyt_P450_sf"/>
</dbReference>
<dbReference type="InterPro" id="IPR017972">
    <property type="entry name" value="Cyt_P450_CS"/>
</dbReference>
<keyword evidence="15" id="KW-0812">Transmembrane</keyword>
<keyword evidence="12 15" id="KW-0472">Membrane</keyword>
<dbReference type="PRINTS" id="PR00385">
    <property type="entry name" value="P450"/>
</dbReference>
<dbReference type="FunFam" id="1.10.630.10:FF:000042">
    <property type="entry name" value="Cytochrome P450"/>
    <property type="match status" value="1"/>
</dbReference>
<keyword evidence="17" id="KW-1185">Reference proteome</keyword>
<dbReference type="PRINTS" id="PR00463">
    <property type="entry name" value="EP450I"/>
</dbReference>
<dbReference type="GO" id="GO:0005789">
    <property type="term" value="C:endoplasmic reticulum membrane"/>
    <property type="evidence" value="ECO:0007669"/>
    <property type="project" value="UniProtKB-SubCell"/>
</dbReference>
<accession>A0AAN7VAG2</accession>
<dbReference type="GO" id="GO:0005506">
    <property type="term" value="F:iron ion binding"/>
    <property type="evidence" value="ECO:0007669"/>
    <property type="project" value="InterPro"/>
</dbReference>
<dbReference type="GO" id="GO:0020037">
    <property type="term" value="F:heme binding"/>
    <property type="evidence" value="ECO:0007669"/>
    <property type="project" value="InterPro"/>
</dbReference>
<evidence type="ECO:0000256" key="10">
    <source>
        <dbReference type="ARBA" id="ARBA00023004"/>
    </source>
</evidence>
<reference evidence="16 17" key="1">
    <citation type="journal article" date="2024" name="Insects">
        <title>An Improved Chromosome-Level Genome Assembly of the Firefly Pyrocoelia pectoralis.</title>
        <authorList>
            <person name="Fu X."/>
            <person name="Meyer-Rochow V.B."/>
            <person name="Ballantyne L."/>
            <person name="Zhu X."/>
        </authorList>
    </citation>
    <scope>NUCLEOTIDE SEQUENCE [LARGE SCALE GENOMIC DNA]</scope>
    <source>
        <strain evidence="16">XCY_ONT2</strain>
    </source>
</reference>
<comment type="similarity">
    <text evidence="4 14">Belongs to the cytochrome P450 family.</text>
</comment>
<evidence type="ECO:0000256" key="15">
    <source>
        <dbReference type="SAM" id="Phobius"/>
    </source>
</evidence>
<evidence type="ECO:0000256" key="9">
    <source>
        <dbReference type="ARBA" id="ARBA00023002"/>
    </source>
</evidence>
<gene>
    <name evidence="16" type="ORF">RI129_007867</name>
</gene>
<evidence type="ECO:0008006" key="18">
    <source>
        <dbReference type="Google" id="ProtNLM"/>
    </source>
</evidence>
<keyword evidence="15" id="KW-1133">Transmembrane helix</keyword>
<evidence type="ECO:0000256" key="3">
    <source>
        <dbReference type="ARBA" id="ARBA00004406"/>
    </source>
</evidence>
<protein>
    <recommendedName>
        <fullName evidence="18">Cytochrome P450</fullName>
    </recommendedName>
</protein>
<dbReference type="InterPro" id="IPR002401">
    <property type="entry name" value="Cyt_P450_E_grp-I"/>
</dbReference>
<keyword evidence="6 13" id="KW-0479">Metal-binding</keyword>
<keyword evidence="10 13" id="KW-0408">Iron</keyword>
<dbReference type="Proteomes" id="UP001329430">
    <property type="component" value="Chromosome 5"/>
</dbReference>
<keyword evidence="7" id="KW-0256">Endoplasmic reticulum</keyword>
<evidence type="ECO:0000256" key="1">
    <source>
        <dbReference type="ARBA" id="ARBA00001971"/>
    </source>
</evidence>
<evidence type="ECO:0000256" key="14">
    <source>
        <dbReference type="RuleBase" id="RU000461"/>
    </source>
</evidence>
<evidence type="ECO:0000256" key="4">
    <source>
        <dbReference type="ARBA" id="ARBA00010617"/>
    </source>
</evidence>
<evidence type="ECO:0000313" key="17">
    <source>
        <dbReference type="Proteomes" id="UP001329430"/>
    </source>
</evidence>
<keyword evidence="5 13" id="KW-0349">Heme</keyword>
<keyword evidence="8" id="KW-0492">Microsome</keyword>
<dbReference type="InterPro" id="IPR050476">
    <property type="entry name" value="Insect_CytP450_Detox"/>
</dbReference>
<feature type="transmembrane region" description="Helical" evidence="15">
    <location>
        <begin position="304"/>
        <end position="328"/>
    </location>
</feature>
<dbReference type="CDD" id="cd11056">
    <property type="entry name" value="CYP6-like"/>
    <property type="match status" value="1"/>
</dbReference>